<dbReference type="EMBL" id="BNDY01000008">
    <property type="protein sequence ID" value="GHI38626.1"/>
    <property type="molecule type" value="Genomic_DNA"/>
</dbReference>
<feature type="compositionally biased region" description="Polar residues" evidence="1">
    <location>
        <begin position="58"/>
        <end position="68"/>
    </location>
</feature>
<evidence type="ECO:0000256" key="2">
    <source>
        <dbReference type="SAM" id="Phobius"/>
    </source>
</evidence>
<comment type="caution">
    <text evidence="4">The sequence shown here is derived from an EMBL/GenBank/DDBJ whole genome shotgun (WGS) entry which is preliminary data.</text>
</comment>
<dbReference type="RefSeq" id="WP_189967378.1">
    <property type="nucleotide sequence ID" value="NZ_BMUA01000019.1"/>
</dbReference>
<feature type="region of interest" description="Disordered" evidence="1">
    <location>
        <begin position="28"/>
        <end position="157"/>
    </location>
</feature>
<organism evidence="4 5">
    <name type="scientific">Streptomyces violascens</name>
    <dbReference type="NCBI Taxonomy" id="67381"/>
    <lineage>
        <taxon>Bacteria</taxon>
        <taxon>Bacillati</taxon>
        <taxon>Actinomycetota</taxon>
        <taxon>Actinomycetes</taxon>
        <taxon>Kitasatosporales</taxon>
        <taxon>Streptomycetaceae</taxon>
        <taxon>Streptomyces</taxon>
    </lineage>
</organism>
<feature type="compositionally biased region" description="Low complexity" evidence="1">
    <location>
        <begin position="135"/>
        <end position="145"/>
    </location>
</feature>
<feature type="transmembrane region" description="Helical" evidence="2">
    <location>
        <begin position="163"/>
        <end position="184"/>
    </location>
</feature>
<gene>
    <name evidence="4" type="ORF">Sviol_30340</name>
</gene>
<feature type="compositionally biased region" description="Basic and acidic residues" evidence="1">
    <location>
        <begin position="79"/>
        <end position="92"/>
    </location>
</feature>
<keyword evidence="5" id="KW-1185">Reference proteome</keyword>
<reference evidence="4" key="1">
    <citation type="submission" date="2024-05" db="EMBL/GenBank/DDBJ databases">
        <title>Whole genome shotgun sequence of Streptomyces violascens NBRC 12920.</title>
        <authorList>
            <person name="Komaki H."/>
            <person name="Tamura T."/>
        </authorList>
    </citation>
    <scope>NUCLEOTIDE SEQUENCE</scope>
    <source>
        <strain evidence="4">NBRC 12920</strain>
    </source>
</reference>
<accession>A0ABQ3QMX6</accession>
<keyword evidence="2" id="KW-0472">Membrane</keyword>
<feature type="signal peptide" evidence="3">
    <location>
        <begin position="1"/>
        <end position="28"/>
    </location>
</feature>
<evidence type="ECO:0000256" key="1">
    <source>
        <dbReference type="SAM" id="MobiDB-lite"/>
    </source>
</evidence>
<evidence type="ECO:0000313" key="5">
    <source>
        <dbReference type="Proteomes" id="UP001050808"/>
    </source>
</evidence>
<sequence length="189" mass="18977">MAPGIRSLAAAASLTGALLLTPLPYALAAATPSPGLPPTATPSGTAQASPHGEPSRASPRTTASQAVSEDQHLAGSRAGEGRTRPGRVDPADHFLPYAPDTADPDEVAPAQVGVAPQSPKQVPPSEPAAPPSLTPTPTTGGVLPPARHHQAPQAVSTDDDLRVHVLSLGAGLALTGLGLGFLALRLRRP</sequence>
<keyword evidence="3" id="KW-0732">Signal</keyword>
<evidence type="ECO:0000313" key="4">
    <source>
        <dbReference type="EMBL" id="GHI38626.1"/>
    </source>
</evidence>
<name>A0ABQ3QMX6_9ACTN</name>
<proteinExistence type="predicted"/>
<protein>
    <recommendedName>
        <fullName evidence="6">Gram-positive cocci surface proteins LPxTG domain-containing protein</fullName>
    </recommendedName>
</protein>
<evidence type="ECO:0008006" key="6">
    <source>
        <dbReference type="Google" id="ProtNLM"/>
    </source>
</evidence>
<dbReference type="Proteomes" id="UP001050808">
    <property type="component" value="Unassembled WGS sequence"/>
</dbReference>
<keyword evidence="2" id="KW-0812">Transmembrane</keyword>
<keyword evidence="2" id="KW-1133">Transmembrane helix</keyword>
<feature type="compositionally biased region" description="Pro residues" evidence="1">
    <location>
        <begin position="121"/>
        <end position="134"/>
    </location>
</feature>
<feature type="chain" id="PRO_5046263481" description="Gram-positive cocci surface proteins LPxTG domain-containing protein" evidence="3">
    <location>
        <begin position="29"/>
        <end position="189"/>
    </location>
</feature>
<evidence type="ECO:0000256" key="3">
    <source>
        <dbReference type="SAM" id="SignalP"/>
    </source>
</evidence>